<gene>
    <name evidence="1" type="ORF">GCM10011607_28740</name>
</gene>
<comment type="caution">
    <text evidence="1">The sequence shown here is derived from an EMBL/GenBank/DDBJ whole genome shotgun (WGS) entry which is preliminary data.</text>
</comment>
<reference evidence="2" key="1">
    <citation type="journal article" date="2019" name="Int. J. Syst. Evol. Microbiol.">
        <title>The Global Catalogue of Microorganisms (GCM) 10K type strain sequencing project: providing services to taxonomists for standard genome sequencing and annotation.</title>
        <authorList>
            <consortium name="The Broad Institute Genomics Platform"/>
            <consortium name="The Broad Institute Genome Sequencing Center for Infectious Disease"/>
            <person name="Wu L."/>
            <person name="Ma J."/>
        </authorList>
    </citation>
    <scope>NUCLEOTIDE SEQUENCE [LARGE SCALE GENOMIC DNA]</scope>
    <source>
        <strain evidence="2">CGMCC 1.15339</strain>
    </source>
</reference>
<evidence type="ECO:0000313" key="2">
    <source>
        <dbReference type="Proteomes" id="UP000617555"/>
    </source>
</evidence>
<protein>
    <submittedName>
        <fullName evidence="1">Uncharacterized protein</fullName>
    </submittedName>
</protein>
<dbReference type="RefSeq" id="WP_188740052.1">
    <property type="nucleotide sequence ID" value="NZ_BMII01000024.1"/>
</dbReference>
<evidence type="ECO:0000313" key="1">
    <source>
        <dbReference type="EMBL" id="GGB66341.1"/>
    </source>
</evidence>
<dbReference type="Proteomes" id="UP000617555">
    <property type="component" value="Unassembled WGS sequence"/>
</dbReference>
<dbReference type="EMBL" id="BMII01000024">
    <property type="protein sequence ID" value="GGB66341.1"/>
    <property type="molecule type" value="Genomic_DNA"/>
</dbReference>
<name>A0ABQ1JHB4_9GAMM</name>
<proteinExistence type="predicted"/>
<accession>A0ABQ1JHB4</accession>
<sequence length="310" mass="35446">MDEIPKYLLTALTNQISTDADTADTRQSILPDNRPLTGEDLANWRNFKKISSADICWLLITPSSKWGEMTNKNKTSNVPPDVEILIRLWDKYPSLIPLPAVVTATELREALDVQMRELGLLLGKEEISGHRWIKYESGDRSNGQNQTPLTRRLSLSIYLMCQANLSNKYLNIANTVSQLRGLGDILKAGTWKTKEDKARLRIKRLHNKVSKDIEKGVYSDHELIAMQEVADITKEWTDLSEKIKEHNKLIDKLTAQSKLLLKRSSPKEVYDNVIEKLSVYNKELVDMHSRMASIEHRIKVLMPSKKRAAK</sequence>
<organism evidence="1 2">
    <name type="scientific">Shewanella inventionis</name>
    <dbReference type="NCBI Taxonomy" id="1738770"/>
    <lineage>
        <taxon>Bacteria</taxon>
        <taxon>Pseudomonadati</taxon>
        <taxon>Pseudomonadota</taxon>
        <taxon>Gammaproteobacteria</taxon>
        <taxon>Alteromonadales</taxon>
        <taxon>Shewanellaceae</taxon>
        <taxon>Shewanella</taxon>
    </lineage>
</organism>
<keyword evidence="2" id="KW-1185">Reference proteome</keyword>